<dbReference type="SUPFAM" id="SSF52540">
    <property type="entry name" value="P-loop containing nucleoside triphosphate hydrolases"/>
    <property type="match status" value="1"/>
</dbReference>
<evidence type="ECO:0000256" key="4">
    <source>
        <dbReference type="ARBA" id="ARBA00022840"/>
    </source>
</evidence>
<keyword evidence="4 9" id="KW-0067">ATP-binding</keyword>
<dbReference type="Proteomes" id="UP000223596">
    <property type="component" value="Unassembled WGS sequence"/>
</dbReference>
<dbReference type="PANTHER" id="PTHR11070:SF3">
    <property type="entry name" value="DNA 3'-5' HELICASE"/>
    <property type="match status" value="1"/>
</dbReference>
<dbReference type="GO" id="GO:0003677">
    <property type="term" value="F:DNA binding"/>
    <property type="evidence" value="ECO:0007669"/>
    <property type="project" value="InterPro"/>
</dbReference>
<evidence type="ECO:0000259" key="10">
    <source>
        <dbReference type="PROSITE" id="PS51198"/>
    </source>
</evidence>
<protein>
    <recommendedName>
        <fullName evidence="7">DNA 3'-5' helicase</fullName>
        <ecNumber evidence="7">5.6.2.4</ecNumber>
    </recommendedName>
</protein>
<dbReference type="Pfam" id="PF13361">
    <property type="entry name" value="UvrD_C"/>
    <property type="match status" value="1"/>
</dbReference>
<comment type="catalytic activity">
    <reaction evidence="8">
        <text>ATP + H2O = ADP + phosphate + H(+)</text>
        <dbReference type="Rhea" id="RHEA:13065"/>
        <dbReference type="ChEBI" id="CHEBI:15377"/>
        <dbReference type="ChEBI" id="CHEBI:15378"/>
        <dbReference type="ChEBI" id="CHEBI:30616"/>
        <dbReference type="ChEBI" id="CHEBI:43474"/>
        <dbReference type="ChEBI" id="CHEBI:456216"/>
        <dbReference type="EC" id="5.6.2.4"/>
    </reaction>
</comment>
<dbReference type="GO" id="GO:0016787">
    <property type="term" value="F:hydrolase activity"/>
    <property type="evidence" value="ECO:0007669"/>
    <property type="project" value="UniProtKB-UniRule"/>
</dbReference>
<evidence type="ECO:0000256" key="6">
    <source>
        <dbReference type="ARBA" id="ARBA00034617"/>
    </source>
</evidence>
<evidence type="ECO:0000256" key="7">
    <source>
        <dbReference type="ARBA" id="ARBA00034808"/>
    </source>
</evidence>
<comment type="catalytic activity">
    <reaction evidence="6">
        <text>Couples ATP hydrolysis with the unwinding of duplex DNA by translocating in the 3'-5' direction.</text>
        <dbReference type="EC" id="5.6.2.4"/>
    </reaction>
</comment>
<reference evidence="11 12" key="1">
    <citation type="submission" date="2017-09" db="EMBL/GenBank/DDBJ databases">
        <title>Evaluation of Pacific Biosciences Sequencing Technology to Finishing C. thermocellum Genome Sequences.</title>
        <authorList>
            <person name="Brown S."/>
        </authorList>
    </citation>
    <scope>NUCLEOTIDE SEQUENCE [LARGE SCALE GENOMIC DNA]</scope>
    <source>
        <strain evidence="11 12">AD2</strain>
    </source>
</reference>
<gene>
    <name evidence="11" type="ORF">M972_112097</name>
</gene>
<keyword evidence="5" id="KW-0413">Isomerase</keyword>
<evidence type="ECO:0000256" key="9">
    <source>
        <dbReference type="PROSITE-ProRule" id="PRU00560"/>
    </source>
</evidence>
<evidence type="ECO:0000313" key="11">
    <source>
        <dbReference type="EMBL" id="PFH03294.1"/>
    </source>
</evidence>
<feature type="domain" description="UvrD-like helicase ATP-binding" evidence="10">
    <location>
        <begin position="1"/>
        <end position="304"/>
    </location>
</feature>
<comment type="caution">
    <text evidence="11">The sequence shown here is derived from an EMBL/GenBank/DDBJ whole genome shotgun (WGS) entry which is preliminary data.</text>
</comment>
<dbReference type="Gene3D" id="3.40.50.300">
    <property type="entry name" value="P-loop containing nucleotide triphosphate hydrolases"/>
    <property type="match status" value="2"/>
</dbReference>
<dbReference type="InterPro" id="IPR000212">
    <property type="entry name" value="DNA_helicase_UvrD/REP"/>
</dbReference>
<dbReference type="EC" id="5.6.2.4" evidence="7"/>
<name>A0AB36THH3_ACETH</name>
<dbReference type="GO" id="GO:0005829">
    <property type="term" value="C:cytosol"/>
    <property type="evidence" value="ECO:0007669"/>
    <property type="project" value="TreeGrafter"/>
</dbReference>
<evidence type="ECO:0000256" key="5">
    <source>
        <dbReference type="ARBA" id="ARBA00023235"/>
    </source>
</evidence>
<evidence type="ECO:0000256" key="3">
    <source>
        <dbReference type="ARBA" id="ARBA00022806"/>
    </source>
</evidence>
<accession>A0AB36THH3</accession>
<dbReference type="GO" id="GO:0043138">
    <property type="term" value="F:3'-5' DNA helicase activity"/>
    <property type="evidence" value="ECO:0007669"/>
    <property type="project" value="UniProtKB-EC"/>
</dbReference>
<proteinExistence type="predicted"/>
<dbReference type="PANTHER" id="PTHR11070">
    <property type="entry name" value="UVRD / RECB / PCRA DNA HELICASE FAMILY MEMBER"/>
    <property type="match status" value="1"/>
</dbReference>
<keyword evidence="3 9" id="KW-0347">Helicase</keyword>
<dbReference type="AlphaFoldDB" id="A0AB36THH3"/>
<dbReference type="PROSITE" id="PS51198">
    <property type="entry name" value="UVRD_HELICASE_ATP_BIND"/>
    <property type="match status" value="1"/>
</dbReference>
<dbReference type="InterPro" id="IPR014016">
    <property type="entry name" value="UvrD-like_ATP-bd"/>
</dbReference>
<dbReference type="GO" id="GO:0005524">
    <property type="term" value="F:ATP binding"/>
    <property type="evidence" value="ECO:0007669"/>
    <property type="project" value="UniProtKB-UniRule"/>
</dbReference>
<evidence type="ECO:0000256" key="1">
    <source>
        <dbReference type="ARBA" id="ARBA00022741"/>
    </source>
</evidence>
<keyword evidence="1 9" id="KW-0547">Nucleotide-binding</keyword>
<keyword evidence="2 9" id="KW-0378">Hydrolase</keyword>
<organism evidence="11 12">
    <name type="scientific">Acetivibrio thermocellus AD2</name>
    <dbReference type="NCBI Taxonomy" id="1138384"/>
    <lineage>
        <taxon>Bacteria</taxon>
        <taxon>Bacillati</taxon>
        <taxon>Bacillota</taxon>
        <taxon>Clostridia</taxon>
        <taxon>Eubacteriales</taxon>
        <taxon>Oscillospiraceae</taxon>
        <taxon>Acetivibrio</taxon>
    </lineage>
</organism>
<dbReference type="InterPro" id="IPR014017">
    <property type="entry name" value="DNA_helicase_UvrD-like_C"/>
</dbReference>
<sequence>MIINSDTRIPIENHFRVSAGPGAGKTHWLVNHIKNVLQNSTRLSNARKIACITYTNIAVETILKRLGTAADQVEVSTIHSFLYRHVVKPYCSFIASDVGLNLEKFNGHNDTIVSNSRIKHWLENLPCKDQLKKPCECNQLLYSKVHRKALIKWLETLYYSFDNDKLYITGDSKKAYYGKLHLTNQCLKILESELFQYKKLYWKDGIVDHNDILYFSYKLIEKYPFIIQILRAKFPYFFIDEFQDTNPIQLSLIRKIGQKETIVGVIGDKAQSIYSFQGASMTQFEKFYLPNLIDYVMVDNRRSTNQIVDVLNLIRKDIQQNKFRKVEGDLPVILVGDRNKGYEKAKELCNNSEICTLTRDNATANSMKKEIDENISDKNLFLELKILDSNSKRCNVVYSCIQAVELANNGNYKEAIKKLEYLFTERNDKHAVKKMALSCLCLLINNYNSFKDKTLMDFYSFVKDKIFTDLSKFRKGNIKTFYEKHTYQQLAAYVNIVDDISYFKTIHKAKGDEFNNVLLILKEKDLDFLLKPNLLKNEEHRIYYVAISRAKEKLFICVDNLNPQNILKLNTLFNIVILN</sequence>
<dbReference type="GO" id="GO:0000725">
    <property type="term" value="P:recombinational repair"/>
    <property type="evidence" value="ECO:0007669"/>
    <property type="project" value="TreeGrafter"/>
</dbReference>
<evidence type="ECO:0000313" key="12">
    <source>
        <dbReference type="Proteomes" id="UP000223596"/>
    </source>
</evidence>
<feature type="binding site" evidence="9">
    <location>
        <begin position="19"/>
        <end position="26"/>
    </location>
    <ligand>
        <name>ATP</name>
        <dbReference type="ChEBI" id="CHEBI:30616"/>
    </ligand>
</feature>
<dbReference type="InterPro" id="IPR027417">
    <property type="entry name" value="P-loop_NTPase"/>
</dbReference>
<dbReference type="Pfam" id="PF00580">
    <property type="entry name" value="UvrD-helicase"/>
    <property type="match status" value="1"/>
</dbReference>
<evidence type="ECO:0000256" key="2">
    <source>
        <dbReference type="ARBA" id="ARBA00022801"/>
    </source>
</evidence>
<dbReference type="EMBL" id="PDBW01000001">
    <property type="protein sequence ID" value="PFH03294.1"/>
    <property type="molecule type" value="Genomic_DNA"/>
</dbReference>
<evidence type="ECO:0000256" key="8">
    <source>
        <dbReference type="ARBA" id="ARBA00048988"/>
    </source>
</evidence>